<keyword evidence="2" id="KW-1185">Reference proteome</keyword>
<protein>
    <submittedName>
        <fullName evidence="1">Uncharacterized protein</fullName>
    </submittedName>
</protein>
<evidence type="ECO:0000313" key="1">
    <source>
        <dbReference type="EMBL" id="ORY87043.1"/>
    </source>
</evidence>
<accession>A0A1Y2FSR5</accession>
<dbReference type="EMBL" id="MCFI01000002">
    <property type="protein sequence ID" value="ORY87043.1"/>
    <property type="molecule type" value="Genomic_DNA"/>
</dbReference>
<dbReference type="GeneID" id="63785190"/>
<dbReference type="RefSeq" id="XP_040727899.1">
    <property type="nucleotide sequence ID" value="XM_040868591.1"/>
</dbReference>
<evidence type="ECO:0000313" key="2">
    <source>
        <dbReference type="Proteomes" id="UP000193685"/>
    </source>
</evidence>
<reference evidence="1 2" key="1">
    <citation type="submission" date="2016-07" db="EMBL/GenBank/DDBJ databases">
        <title>Pervasive Adenine N6-methylation of Active Genes in Fungi.</title>
        <authorList>
            <consortium name="DOE Joint Genome Institute"/>
            <person name="Mondo S.J."/>
            <person name="Dannebaum R.O."/>
            <person name="Kuo R.C."/>
            <person name="Labutti K."/>
            <person name="Haridas S."/>
            <person name="Kuo A."/>
            <person name="Salamov A."/>
            <person name="Ahrendt S.R."/>
            <person name="Lipzen A."/>
            <person name="Sullivan W."/>
            <person name="Andreopoulos W.B."/>
            <person name="Clum A."/>
            <person name="Lindquist E."/>
            <person name="Daum C."/>
            <person name="Ramamoorthy G.K."/>
            <person name="Gryganskyi A."/>
            <person name="Culley D."/>
            <person name="Magnuson J.K."/>
            <person name="James T.Y."/>
            <person name="O'Malley M.A."/>
            <person name="Stajich J.E."/>
            <person name="Spatafora J.W."/>
            <person name="Visel A."/>
            <person name="Grigoriev I.V."/>
        </authorList>
    </citation>
    <scope>NUCLEOTIDE SEQUENCE [LARGE SCALE GENOMIC DNA]</scope>
    <source>
        <strain evidence="1 2">12-1054</strain>
    </source>
</reference>
<organism evidence="1 2">
    <name type="scientific">Protomyces lactucae-debilis</name>
    <dbReference type="NCBI Taxonomy" id="2754530"/>
    <lineage>
        <taxon>Eukaryota</taxon>
        <taxon>Fungi</taxon>
        <taxon>Dikarya</taxon>
        <taxon>Ascomycota</taxon>
        <taxon>Taphrinomycotina</taxon>
        <taxon>Taphrinomycetes</taxon>
        <taxon>Taphrinales</taxon>
        <taxon>Protomycetaceae</taxon>
        <taxon>Protomyces</taxon>
    </lineage>
</organism>
<dbReference type="AlphaFoldDB" id="A0A1Y2FSR5"/>
<proteinExistence type="predicted"/>
<gene>
    <name evidence="1" type="ORF">BCR37DRAFT_376405</name>
</gene>
<comment type="caution">
    <text evidence="1">The sequence shown here is derived from an EMBL/GenBank/DDBJ whole genome shotgun (WGS) entry which is preliminary data.</text>
</comment>
<dbReference type="Proteomes" id="UP000193685">
    <property type="component" value="Unassembled WGS sequence"/>
</dbReference>
<name>A0A1Y2FSR5_PROLT</name>
<sequence>MFLLSQVDLHSTVLASLARLTRSFPKTELFILLSSSLTPFINCQPHFIRGFDYLCNFPAVHLRVTAALLRMHIHRLFPRRIELYSQPDLLNQLCTKWASSLEVHFAKK</sequence>